<name>A0A8S4G633_PLUXY</name>
<dbReference type="EMBL" id="CAJHNJ030000091">
    <property type="protein sequence ID" value="CAG9134967.1"/>
    <property type="molecule type" value="Genomic_DNA"/>
</dbReference>
<sequence>MAGLATLPECLMKPDGPNPDLLETSGRKKKKRKAEKTLGRRHCVNGGQKLDGSGSRQTKMENTRENLPEGPTTGKRILGEISTTRRPRKALYIIHLGGEESSSDSESEQKEYESDMSVIEELTDD</sequence>
<feature type="region of interest" description="Disordered" evidence="1">
    <location>
        <begin position="1"/>
        <end position="82"/>
    </location>
</feature>
<proteinExistence type="predicted"/>
<accession>A0A8S4G633</accession>
<evidence type="ECO:0000313" key="2">
    <source>
        <dbReference type="EMBL" id="CAG9134967.1"/>
    </source>
</evidence>
<feature type="compositionally biased region" description="Basic residues" evidence="1">
    <location>
        <begin position="27"/>
        <end position="43"/>
    </location>
</feature>
<dbReference type="AlphaFoldDB" id="A0A8S4G633"/>
<keyword evidence="3" id="KW-1185">Reference proteome</keyword>
<comment type="caution">
    <text evidence="2">The sequence shown here is derived from an EMBL/GenBank/DDBJ whole genome shotgun (WGS) entry which is preliminary data.</text>
</comment>
<gene>
    <name evidence="2" type="ORF">PLXY2_LOCUS13225</name>
</gene>
<dbReference type="Proteomes" id="UP000653454">
    <property type="component" value="Unassembled WGS sequence"/>
</dbReference>
<organism evidence="2 3">
    <name type="scientific">Plutella xylostella</name>
    <name type="common">Diamondback moth</name>
    <name type="synonym">Plutella maculipennis</name>
    <dbReference type="NCBI Taxonomy" id="51655"/>
    <lineage>
        <taxon>Eukaryota</taxon>
        <taxon>Metazoa</taxon>
        <taxon>Ecdysozoa</taxon>
        <taxon>Arthropoda</taxon>
        <taxon>Hexapoda</taxon>
        <taxon>Insecta</taxon>
        <taxon>Pterygota</taxon>
        <taxon>Neoptera</taxon>
        <taxon>Endopterygota</taxon>
        <taxon>Lepidoptera</taxon>
        <taxon>Glossata</taxon>
        <taxon>Ditrysia</taxon>
        <taxon>Yponomeutoidea</taxon>
        <taxon>Plutellidae</taxon>
        <taxon>Plutella</taxon>
    </lineage>
</organism>
<evidence type="ECO:0000313" key="3">
    <source>
        <dbReference type="Proteomes" id="UP000653454"/>
    </source>
</evidence>
<protein>
    <submittedName>
        <fullName evidence="2">(diamondback moth) hypothetical protein</fullName>
    </submittedName>
</protein>
<feature type="compositionally biased region" description="Basic and acidic residues" evidence="1">
    <location>
        <begin position="58"/>
        <end position="67"/>
    </location>
</feature>
<evidence type="ECO:0000256" key="1">
    <source>
        <dbReference type="SAM" id="MobiDB-lite"/>
    </source>
</evidence>
<feature type="region of interest" description="Disordered" evidence="1">
    <location>
        <begin position="95"/>
        <end position="125"/>
    </location>
</feature>
<reference evidence="2" key="1">
    <citation type="submission" date="2020-11" db="EMBL/GenBank/DDBJ databases">
        <authorList>
            <person name="Whiteford S."/>
        </authorList>
    </citation>
    <scope>NUCLEOTIDE SEQUENCE</scope>
</reference>